<feature type="compositionally biased region" description="Basic residues" evidence="1">
    <location>
        <begin position="62"/>
        <end position="71"/>
    </location>
</feature>
<protein>
    <submittedName>
        <fullName evidence="2">Periplasmic thiol:disulfide interchange protein DsbA</fullName>
    </submittedName>
</protein>
<feature type="non-terminal residue" evidence="2">
    <location>
        <position position="1"/>
    </location>
</feature>
<gene>
    <name evidence="2" type="ORF">AVDCRST_MAG28-2302</name>
</gene>
<name>A0A6J4QTL0_9ACTN</name>
<feature type="compositionally biased region" description="Basic and acidic residues" evidence="1">
    <location>
        <begin position="1"/>
        <end position="10"/>
    </location>
</feature>
<evidence type="ECO:0000313" key="2">
    <source>
        <dbReference type="EMBL" id="CAA9454944.1"/>
    </source>
</evidence>
<accession>A0A6J4QTL0</accession>
<evidence type="ECO:0000256" key="1">
    <source>
        <dbReference type="SAM" id="MobiDB-lite"/>
    </source>
</evidence>
<dbReference type="EMBL" id="CADCVE010000047">
    <property type="protein sequence ID" value="CAA9454944.1"/>
    <property type="molecule type" value="Genomic_DNA"/>
</dbReference>
<feature type="non-terminal residue" evidence="2">
    <location>
        <position position="134"/>
    </location>
</feature>
<sequence length="134" mass="14717">GGRHAQDRVARFPLPGAGIDERRARRSGGTGTREILGVPRPALREPALAGCLLGREPDRARPRGRARRRGVRDKPGLRRAPSGRDGSFRGGPEERHNRHPYLRHKRPNSGRRAAGRGLRAGHRRGVAGGGTRWL</sequence>
<reference evidence="2" key="1">
    <citation type="submission" date="2020-02" db="EMBL/GenBank/DDBJ databases">
        <authorList>
            <person name="Meier V. D."/>
        </authorList>
    </citation>
    <scope>NUCLEOTIDE SEQUENCE</scope>
    <source>
        <strain evidence="2">AVDCRST_MAG28</strain>
    </source>
</reference>
<dbReference type="AlphaFoldDB" id="A0A6J4QTL0"/>
<proteinExistence type="predicted"/>
<organism evidence="2">
    <name type="scientific">uncultured Rubrobacteraceae bacterium</name>
    <dbReference type="NCBI Taxonomy" id="349277"/>
    <lineage>
        <taxon>Bacteria</taxon>
        <taxon>Bacillati</taxon>
        <taxon>Actinomycetota</taxon>
        <taxon>Rubrobacteria</taxon>
        <taxon>Rubrobacterales</taxon>
        <taxon>Rubrobacteraceae</taxon>
        <taxon>environmental samples</taxon>
    </lineage>
</organism>
<feature type="compositionally biased region" description="Basic residues" evidence="1">
    <location>
        <begin position="97"/>
        <end position="109"/>
    </location>
</feature>
<feature type="region of interest" description="Disordered" evidence="1">
    <location>
        <begin position="1"/>
        <end position="134"/>
    </location>
</feature>